<reference evidence="7" key="1">
    <citation type="submission" date="2023-10" db="EMBL/GenBank/DDBJ databases">
        <title>Chromosome-level genome of the transformable northern wattle, Acacia crassicarpa.</title>
        <authorList>
            <person name="Massaro I."/>
            <person name="Sinha N.R."/>
            <person name="Poethig S."/>
            <person name="Leichty A.R."/>
        </authorList>
    </citation>
    <scope>NUCLEOTIDE SEQUENCE</scope>
    <source>
        <strain evidence="7">Acra3RX</strain>
        <tissue evidence="7">Leaf</tissue>
    </source>
</reference>
<keyword evidence="8" id="KW-1185">Reference proteome</keyword>
<evidence type="ECO:0000256" key="2">
    <source>
        <dbReference type="ARBA" id="ARBA00022692"/>
    </source>
</evidence>
<keyword evidence="2 5" id="KW-0812">Transmembrane</keyword>
<dbReference type="PANTHER" id="PTHR47002:SF6">
    <property type="entry name" value="X INTRINSIC PROTEIN"/>
    <property type="match status" value="1"/>
</dbReference>
<evidence type="ECO:0000256" key="4">
    <source>
        <dbReference type="ARBA" id="ARBA00023136"/>
    </source>
</evidence>
<proteinExistence type="inferred from homology"/>
<feature type="transmembrane region" description="Helical" evidence="6">
    <location>
        <begin position="108"/>
        <end position="130"/>
    </location>
</feature>
<keyword evidence="5" id="KW-0813">Transport</keyword>
<gene>
    <name evidence="7" type="ORF">QN277_004969</name>
</gene>
<feature type="transmembrane region" description="Helical" evidence="6">
    <location>
        <begin position="279"/>
        <end position="299"/>
    </location>
</feature>
<sequence>MDLSNSCRVADEQLSYSLHQSSSDRIHGNDETYLSSDRIHGNDETYLVNKNPGWSKPSLAYIGAHDVFRPEVWRAALTEFVATTLLMFSLTITIIACLDSHETDPKLLVPFAVFIIAFLFLMVTVPLSGGHMSPVFTFIAALKGVITPTRALMYVISQCIGSIIGFLIIKTVMDKRLASIYSLGGCAISDLKHQEALLIEFCCTFVVLFVGVTIGFDKKISTHLGLPMVCLVISGAMALAVFVSIVVSGQAGYAGVGLNPARCLGPAILRGGPLWNGHWVFWVGPFLACIIYYVVSLNLPREVLV</sequence>
<evidence type="ECO:0000256" key="3">
    <source>
        <dbReference type="ARBA" id="ARBA00022989"/>
    </source>
</evidence>
<dbReference type="GO" id="GO:0015267">
    <property type="term" value="F:channel activity"/>
    <property type="evidence" value="ECO:0007669"/>
    <property type="project" value="InterPro"/>
</dbReference>
<protein>
    <submittedName>
        <fullName evidence="7">Uncharacterized protein</fullName>
    </submittedName>
</protein>
<evidence type="ECO:0000313" key="8">
    <source>
        <dbReference type="Proteomes" id="UP001293593"/>
    </source>
</evidence>
<dbReference type="InterPro" id="IPR000425">
    <property type="entry name" value="MIP"/>
</dbReference>
<comment type="subcellular location">
    <subcellularLocation>
        <location evidence="1">Membrane</location>
        <topology evidence="1">Multi-pass membrane protein</topology>
    </subcellularLocation>
</comment>
<comment type="caution">
    <text evidence="7">The sequence shown here is derived from an EMBL/GenBank/DDBJ whole genome shotgun (WGS) entry which is preliminary data.</text>
</comment>
<dbReference type="Gene3D" id="1.20.1080.10">
    <property type="entry name" value="Glycerol uptake facilitator protein"/>
    <property type="match status" value="1"/>
</dbReference>
<feature type="transmembrane region" description="Helical" evidence="6">
    <location>
        <begin position="76"/>
        <end position="96"/>
    </location>
</feature>
<dbReference type="SUPFAM" id="SSF81338">
    <property type="entry name" value="Aquaporin-like"/>
    <property type="match status" value="1"/>
</dbReference>
<dbReference type="GO" id="GO:0016020">
    <property type="term" value="C:membrane"/>
    <property type="evidence" value="ECO:0007669"/>
    <property type="project" value="UniProtKB-SubCell"/>
</dbReference>
<keyword evidence="3 6" id="KW-1133">Transmembrane helix</keyword>
<dbReference type="PANTHER" id="PTHR47002">
    <property type="entry name" value="AQUAPORIN-LIKE"/>
    <property type="match status" value="1"/>
</dbReference>
<accession>A0AAE1IX91</accession>
<dbReference type="Proteomes" id="UP001293593">
    <property type="component" value="Unassembled WGS sequence"/>
</dbReference>
<comment type="similarity">
    <text evidence="5">Belongs to the MIP/aquaporin (TC 1.A.8) family.</text>
</comment>
<feature type="transmembrane region" description="Helical" evidence="6">
    <location>
        <begin position="151"/>
        <end position="169"/>
    </location>
</feature>
<organism evidence="7 8">
    <name type="scientific">Acacia crassicarpa</name>
    <name type="common">northern wattle</name>
    <dbReference type="NCBI Taxonomy" id="499986"/>
    <lineage>
        <taxon>Eukaryota</taxon>
        <taxon>Viridiplantae</taxon>
        <taxon>Streptophyta</taxon>
        <taxon>Embryophyta</taxon>
        <taxon>Tracheophyta</taxon>
        <taxon>Spermatophyta</taxon>
        <taxon>Magnoliopsida</taxon>
        <taxon>eudicotyledons</taxon>
        <taxon>Gunneridae</taxon>
        <taxon>Pentapetalae</taxon>
        <taxon>rosids</taxon>
        <taxon>fabids</taxon>
        <taxon>Fabales</taxon>
        <taxon>Fabaceae</taxon>
        <taxon>Caesalpinioideae</taxon>
        <taxon>mimosoid clade</taxon>
        <taxon>Acacieae</taxon>
        <taxon>Acacia</taxon>
    </lineage>
</organism>
<dbReference type="EMBL" id="JAWXYG010000011">
    <property type="protein sequence ID" value="KAK4258527.1"/>
    <property type="molecule type" value="Genomic_DNA"/>
</dbReference>
<evidence type="ECO:0000256" key="1">
    <source>
        <dbReference type="ARBA" id="ARBA00004141"/>
    </source>
</evidence>
<feature type="transmembrane region" description="Helical" evidence="6">
    <location>
        <begin position="228"/>
        <end position="247"/>
    </location>
</feature>
<dbReference type="AlphaFoldDB" id="A0AAE1IX91"/>
<dbReference type="InterPro" id="IPR023271">
    <property type="entry name" value="Aquaporin-like"/>
</dbReference>
<name>A0AAE1IX91_9FABA</name>
<evidence type="ECO:0000256" key="5">
    <source>
        <dbReference type="RuleBase" id="RU000477"/>
    </source>
</evidence>
<keyword evidence="4 6" id="KW-0472">Membrane</keyword>
<dbReference type="Pfam" id="PF00230">
    <property type="entry name" value="MIP"/>
    <property type="match status" value="1"/>
</dbReference>
<evidence type="ECO:0000313" key="7">
    <source>
        <dbReference type="EMBL" id="KAK4258527.1"/>
    </source>
</evidence>
<dbReference type="PRINTS" id="PR00783">
    <property type="entry name" value="MINTRINSICP"/>
</dbReference>
<evidence type="ECO:0000256" key="6">
    <source>
        <dbReference type="SAM" id="Phobius"/>
    </source>
</evidence>
<feature type="transmembrane region" description="Helical" evidence="6">
    <location>
        <begin position="197"/>
        <end position="216"/>
    </location>
</feature>